<reference evidence="13" key="1">
    <citation type="submission" date="2021-02" db="EMBL/GenBank/DDBJ databases">
        <authorList>
            <person name="Nowell W R."/>
        </authorList>
    </citation>
    <scope>NUCLEOTIDE SEQUENCE</scope>
</reference>
<evidence type="ECO:0000259" key="11">
    <source>
        <dbReference type="PROSITE" id="PS51192"/>
    </source>
</evidence>
<dbReference type="Proteomes" id="UP000677228">
    <property type="component" value="Unassembled WGS sequence"/>
</dbReference>
<keyword evidence="8" id="KW-0862">Zinc</keyword>
<dbReference type="Pfam" id="PF26142">
    <property type="entry name" value="DD_DDX21-DDX50"/>
    <property type="match status" value="1"/>
</dbReference>
<evidence type="ECO:0000256" key="9">
    <source>
        <dbReference type="SAM" id="MobiDB-lite"/>
    </source>
</evidence>
<dbReference type="CDD" id="cd00268">
    <property type="entry name" value="DEADc"/>
    <property type="match status" value="1"/>
</dbReference>
<feature type="compositionally biased region" description="Polar residues" evidence="9">
    <location>
        <begin position="631"/>
        <end position="640"/>
    </location>
</feature>
<dbReference type="Pfam" id="PF00098">
    <property type="entry name" value="zf-CCHC"/>
    <property type="match status" value="3"/>
</dbReference>
<evidence type="ECO:0000313" key="15">
    <source>
        <dbReference type="EMBL" id="CAF3847191.1"/>
    </source>
</evidence>
<keyword evidence="17" id="KW-1185">Reference proteome</keyword>
<dbReference type="Proteomes" id="UP000663829">
    <property type="component" value="Unassembled WGS sequence"/>
</dbReference>
<proteinExistence type="inferred from homology"/>
<dbReference type="InterPro" id="IPR011545">
    <property type="entry name" value="DEAD/DEAH_box_helicase_dom"/>
</dbReference>
<dbReference type="CDD" id="cd12937">
    <property type="entry name" value="GUCT_RH7_like"/>
    <property type="match status" value="1"/>
</dbReference>
<evidence type="ECO:0000256" key="2">
    <source>
        <dbReference type="ARBA" id="ARBA00012552"/>
    </source>
</evidence>
<dbReference type="PROSITE" id="PS50158">
    <property type="entry name" value="ZF_CCHC"/>
    <property type="match status" value="3"/>
</dbReference>
<dbReference type="Gene3D" id="3.40.50.300">
    <property type="entry name" value="P-loop containing nucleotide triphosphate hydrolases"/>
    <property type="match status" value="2"/>
</dbReference>
<feature type="region of interest" description="Disordered" evidence="9">
    <location>
        <begin position="1"/>
        <end position="37"/>
    </location>
</feature>
<feature type="compositionally biased region" description="Low complexity" evidence="9">
    <location>
        <begin position="739"/>
        <end position="752"/>
    </location>
</feature>
<keyword evidence="4" id="KW-0378">Hydrolase</keyword>
<evidence type="ECO:0000313" key="17">
    <source>
        <dbReference type="Proteomes" id="UP000663829"/>
    </source>
</evidence>
<dbReference type="PROSITE" id="PS51192">
    <property type="entry name" value="HELICASE_ATP_BIND_1"/>
    <property type="match status" value="1"/>
</dbReference>
<dbReference type="InterPro" id="IPR012562">
    <property type="entry name" value="GUCT"/>
</dbReference>
<comment type="caution">
    <text evidence="13">The sequence shown here is derived from an EMBL/GenBank/DDBJ whole genome shotgun (WGS) entry which is preliminary data.</text>
</comment>
<accession>A0A814MQ55</accession>
<evidence type="ECO:0000256" key="5">
    <source>
        <dbReference type="ARBA" id="ARBA00022806"/>
    </source>
</evidence>
<dbReference type="SMART" id="SM00487">
    <property type="entry name" value="DEXDc"/>
    <property type="match status" value="1"/>
</dbReference>
<keyword evidence="7" id="KW-0694">RNA-binding</keyword>
<dbReference type="SMART" id="SM00343">
    <property type="entry name" value="ZnF_C2HC"/>
    <property type="match status" value="3"/>
</dbReference>
<dbReference type="SUPFAM" id="SSF57756">
    <property type="entry name" value="Retrovirus zinc finger-like domains"/>
    <property type="match status" value="2"/>
</dbReference>
<feature type="domain" description="Helicase C-terminal" evidence="12">
    <location>
        <begin position="298"/>
        <end position="460"/>
    </location>
</feature>
<dbReference type="PROSITE" id="PS51194">
    <property type="entry name" value="HELICASE_CTER"/>
    <property type="match status" value="1"/>
</dbReference>
<evidence type="ECO:0000256" key="7">
    <source>
        <dbReference type="ARBA" id="ARBA00022884"/>
    </source>
</evidence>
<dbReference type="InterPro" id="IPR014001">
    <property type="entry name" value="Helicase_ATP-bd"/>
</dbReference>
<keyword evidence="3" id="KW-0547">Nucleotide-binding</keyword>
<dbReference type="InterPro" id="IPR001650">
    <property type="entry name" value="Helicase_C-like"/>
</dbReference>
<dbReference type="Pfam" id="PF00270">
    <property type="entry name" value="DEAD"/>
    <property type="match status" value="1"/>
</dbReference>
<evidence type="ECO:0000313" key="14">
    <source>
        <dbReference type="EMBL" id="CAF1089837.1"/>
    </source>
</evidence>
<dbReference type="PANTHER" id="PTHR47963">
    <property type="entry name" value="DEAD-BOX ATP-DEPENDENT RNA HELICASE 47, MITOCHONDRIAL"/>
    <property type="match status" value="1"/>
</dbReference>
<feature type="compositionally biased region" description="Polar residues" evidence="9">
    <location>
        <begin position="1"/>
        <end position="12"/>
    </location>
</feature>
<evidence type="ECO:0000256" key="8">
    <source>
        <dbReference type="PROSITE-ProRule" id="PRU00047"/>
    </source>
</evidence>
<dbReference type="Gene3D" id="4.10.60.10">
    <property type="entry name" value="Zinc finger, CCHC-type"/>
    <property type="match status" value="3"/>
</dbReference>
<dbReference type="Proteomes" id="UP000682733">
    <property type="component" value="Unassembled WGS sequence"/>
</dbReference>
<dbReference type="CDD" id="cd18787">
    <property type="entry name" value="SF2_C_DEAD"/>
    <property type="match status" value="1"/>
</dbReference>
<dbReference type="GO" id="GO:0003724">
    <property type="term" value="F:RNA helicase activity"/>
    <property type="evidence" value="ECO:0007669"/>
    <property type="project" value="UniProtKB-EC"/>
</dbReference>
<dbReference type="SUPFAM" id="SSF54928">
    <property type="entry name" value="RNA-binding domain, RBD"/>
    <property type="match status" value="1"/>
</dbReference>
<gene>
    <name evidence="13" type="ORF">GPM918_LOCUS17783</name>
    <name evidence="14" type="ORF">OVA965_LOCUS18760</name>
    <name evidence="15" type="ORF">SRO942_LOCUS17782</name>
    <name evidence="16" type="ORF">TMI583_LOCUS18771</name>
</gene>
<dbReference type="InterPro" id="IPR001878">
    <property type="entry name" value="Znf_CCHC"/>
</dbReference>
<dbReference type="InterPro" id="IPR059027">
    <property type="entry name" value="DD_DDX21-DDX50"/>
</dbReference>
<dbReference type="EC" id="3.6.4.13" evidence="2"/>
<dbReference type="InterPro" id="IPR050547">
    <property type="entry name" value="DEAD_box_RNA_helicases"/>
</dbReference>
<keyword evidence="8" id="KW-0479">Metal-binding</keyword>
<feature type="domain" description="CCHC-type" evidence="10">
    <location>
        <begin position="632"/>
        <end position="647"/>
    </location>
</feature>
<keyword evidence="8" id="KW-0863">Zinc-finger</keyword>
<feature type="region of interest" description="Disordered" evidence="9">
    <location>
        <begin position="585"/>
        <end position="659"/>
    </location>
</feature>
<dbReference type="EMBL" id="CAJNOQ010004978">
    <property type="protein sequence ID" value="CAF1081337.1"/>
    <property type="molecule type" value="Genomic_DNA"/>
</dbReference>
<dbReference type="Pfam" id="PF08152">
    <property type="entry name" value="GUCT"/>
    <property type="match status" value="1"/>
</dbReference>
<name>A0A814MQ55_9BILA</name>
<feature type="domain" description="CCHC-type" evidence="10">
    <location>
        <begin position="695"/>
        <end position="710"/>
    </location>
</feature>
<comment type="similarity">
    <text evidence="1">Belongs to the DEAD box helicase family. DDX21/DDX50 subfamily.</text>
</comment>
<dbReference type="InterPro" id="IPR035979">
    <property type="entry name" value="RBD_domain_sf"/>
</dbReference>
<dbReference type="GO" id="GO:0016787">
    <property type="term" value="F:hydrolase activity"/>
    <property type="evidence" value="ECO:0007669"/>
    <property type="project" value="UniProtKB-KW"/>
</dbReference>
<dbReference type="InterPro" id="IPR036875">
    <property type="entry name" value="Znf_CCHC_sf"/>
</dbReference>
<dbReference type="Pfam" id="PF00271">
    <property type="entry name" value="Helicase_C"/>
    <property type="match status" value="1"/>
</dbReference>
<dbReference type="SMART" id="SM00490">
    <property type="entry name" value="HELICc"/>
    <property type="match status" value="1"/>
</dbReference>
<dbReference type="EMBL" id="CAJNOK010009425">
    <property type="protein sequence ID" value="CAF1089837.1"/>
    <property type="molecule type" value="Genomic_DNA"/>
</dbReference>
<evidence type="ECO:0000259" key="12">
    <source>
        <dbReference type="PROSITE" id="PS51194"/>
    </source>
</evidence>
<dbReference type="SUPFAM" id="SSF52540">
    <property type="entry name" value="P-loop containing nucleoside triphosphate hydrolases"/>
    <property type="match status" value="1"/>
</dbReference>
<dbReference type="PANTHER" id="PTHR47963:SF8">
    <property type="entry name" value="ATP-DEPENDENT RNA HELICASE DEAD"/>
    <property type="match status" value="1"/>
</dbReference>
<dbReference type="EMBL" id="CAJOBA010009441">
    <property type="protein sequence ID" value="CAF3851515.1"/>
    <property type="molecule type" value="Genomic_DNA"/>
</dbReference>
<dbReference type="Gene3D" id="3.30.70.2280">
    <property type="match status" value="1"/>
</dbReference>
<dbReference type="Proteomes" id="UP000681722">
    <property type="component" value="Unassembled WGS sequence"/>
</dbReference>
<feature type="non-terminal residue" evidence="13">
    <location>
        <position position="1"/>
    </location>
</feature>
<evidence type="ECO:0000256" key="3">
    <source>
        <dbReference type="ARBA" id="ARBA00022741"/>
    </source>
</evidence>
<evidence type="ECO:0000256" key="6">
    <source>
        <dbReference type="ARBA" id="ARBA00022840"/>
    </source>
</evidence>
<evidence type="ECO:0000313" key="16">
    <source>
        <dbReference type="EMBL" id="CAF3851515.1"/>
    </source>
</evidence>
<dbReference type="EMBL" id="CAJOBC010004979">
    <property type="protein sequence ID" value="CAF3847191.1"/>
    <property type="molecule type" value="Genomic_DNA"/>
</dbReference>
<dbReference type="AlphaFoldDB" id="A0A814MQ55"/>
<feature type="domain" description="CCHC-type" evidence="10">
    <location>
        <begin position="663"/>
        <end position="678"/>
    </location>
</feature>
<dbReference type="GO" id="GO:0005524">
    <property type="term" value="F:ATP binding"/>
    <property type="evidence" value="ECO:0007669"/>
    <property type="project" value="UniProtKB-KW"/>
</dbReference>
<dbReference type="InterPro" id="IPR044742">
    <property type="entry name" value="DEAD/DEAH_RhlB"/>
</dbReference>
<feature type="domain" description="Helicase ATP-binding" evidence="11">
    <location>
        <begin position="88"/>
        <end position="268"/>
    </location>
</feature>
<organism evidence="13 17">
    <name type="scientific">Didymodactylos carnosus</name>
    <dbReference type="NCBI Taxonomy" id="1234261"/>
    <lineage>
        <taxon>Eukaryota</taxon>
        <taxon>Metazoa</taxon>
        <taxon>Spiralia</taxon>
        <taxon>Gnathifera</taxon>
        <taxon>Rotifera</taxon>
        <taxon>Eurotatoria</taxon>
        <taxon>Bdelloidea</taxon>
        <taxon>Philodinida</taxon>
        <taxon>Philodinidae</taxon>
        <taxon>Didymodactylos</taxon>
    </lineage>
</organism>
<dbReference type="GO" id="GO:0008270">
    <property type="term" value="F:zinc ion binding"/>
    <property type="evidence" value="ECO:0007669"/>
    <property type="project" value="UniProtKB-KW"/>
</dbReference>
<protein>
    <recommendedName>
        <fullName evidence="2">RNA helicase</fullName>
        <ecNumber evidence="2">3.6.4.13</ecNumber>
    </recommendedName>
</protein>
<evidence type="ECO:0000259" key="10">
    <source>
        <dbReference type="PROSITE" id="PS50158"/>
    </source>
</evidence>
<feature type="compositionally biased region" description="Gly residues" evidence="9">
    <location>
        <begin position="716"/>
        <end position="732"/>
    </location>
</feature>
<keyword evidence="6" id="KW-0067">ATP-binding</keyword>
<dbReference type="GO" id="GO:0003723">
    <property type="term" value="F:RNA binding"/>
    <property type="evidence" value="ECO:0007669"/>
    <property type="project" value="UniProtKB-KW"/>
</dbReference>
<sequence length="763" mass="83717">FYNNSIMKQKTQPKVLDEENEIETTEENGKDESTINETSITTSIDQFNFTEEERKKGTFKNFKISKKIIKKLKARGVEFLFPVQSESFNFIYEKKDCIVQARTGTGKTLAFSIPIVELLESQETDKLERGRSPRVLVLAPTRELTKQISDDFSTIVTTLSVVTIYGGKKYDQQEGGLRAGCDIIVATPGRLLDFISNGKISLANIQHVVLDEVDRMLDMGFKDSVDEILSYAFTSETTEKPQMIVFSATIPDWIKQATQKYLSGGKYEMIDLIKDSKQKTATNVEHLAISSTYQDRANIIESLLQVYSGQDGRAIVFCETKKEADELSVSHDIKAESHVLHGDIPQDKREMVLKKFREGKYRLLITTDVAARGLDIPEVDLVVVTAPPKDVEAYIHRSGRTGRAGGKGICICLYKSTQTYDLQGVEKQAGIKFKRVTAPSVNEVMSSSSADAVKSLDDVTEEAKAHFRVAAEQILVKRDAVDALSAALACIAGTTNIVARSLLSHRENYTTYMMSVQDEFQGVGLVFTTLRRCFGDEFDAKSNCSKIAFTKDRKNAVFDLPSELDETLQGYWKDSPRLQLKTITELPELDESTMNGGGNEYGSRGGGGRGQRGGGSRGGRGGRNSDRPSNACFNCGQTGHMSRECTEPKSGGGRQSNGQSNACYNCGQTGHMSRECTEPKTGGGRPSSNGQSNVCFNCQQPGHMSRECTEPKKFGGQRGARGGFGGGRGGGQKRSFDHSSTTNGSATNGSSNKKVKFDSDGED</sequence>
<dbReference type="OrthoDB" id="4255at2759"/>
<feature type="compositionally biased region" description="Gly residues" evidence="9">
    <location>
        <begin position="595"/>
        <end position="622"/>
    </location>
</feature>
<evidence type="ECO:0000256" key="4">
    <source>
        <dbReference type="ARBA" id="ARBA00022801"/>
    </source>
</evidence>
<evidence type="ECO:0000256" key="1">
    <source>
        <dbReference type="ARBA" id="ARBA00006517"/>
    </source>
</evidence>
<evidence type="ECO:0000313" key="13">
    <source>
        <dbReference type="EMBL" id="CAF1081337.1"/>
    </source>
</evidence>
<dbReference type="InterPro" id="IPR027417">
    <property type="entry name" value="P-loop_NTPase"/>
</dbReference>
<feature type="region of interest" description="Disordered" evidence="9">
    <location>
        <begin position="706"/>
        <end position="763"/>
    </location>
</feature>
<keyword evidence="5" id="KW-0347">Helicase</keyword>